<dbReference type="AlphaFoldDB" id="A0A935TD08"/>
<evidence type="ECO:0000313" key="2">
    <source>
        <dbReference type="EMBL" id="MBK7955127.1"/>
    </source>
</evidence>
<dbReference type="InterPro" id="IPR013217">
    <property type="entry name" value="Methyltransf_12"/>
</dbReference>
<evidence type="ECO:0000313" key="3">
    <source>
        <dbReference type="Proteomes" id="UP000706151"/>
    </source>
</evidence>
<accession>A0A935TD08</accession>
<dbReference type="EMBL" id="JADJOT010000010">
    <property type="protein sequence ID" value="MBK7955127.1"/>
    <property type="molecule type" value="Genomic_DNA"/>
</dbReference>
<sequence>MSEYVANAADGAAVAQAVSAFYERHPYPPPLATLDRYRRSWTEDRRRADACLFWPAEPYRDERSILVAGCGTSQAARVALRWPQAQVTGIDVSTTSIEETVKLKRKHRIENLTLRQLAVEQATELGRSFEHIVCTGVLHHLPDPDQGLQALRDVLTPDGAMHLMVYAPYGRAGVYMLQDYCRRLGIGSTASEIRDLAASLRALPPDHPLRPLLRNAPDFRSEAGLADALLHPQDRAYSVPQLFDFLAAAGLEFGRWVRQAPYLPQCGALASSPHRTLLTRLPADQQYAAVELFRGTMVRHSAVVHRRDRPSRDRVSFEGDRWLGYVPVRLPDTVMVHEKLPPGAAAVVLNKGHTYTDIYLPLSAQQKRLFDAIDGKRSIGEIAPRAAQRELAKVLFEGLWWYDQVVFDASLQP</sequence>
<keyword evidence="2" id="KW-0489">Methyltransferase</keyword>
<name>A0A935TD08_9PROT</name>
<evidence type="ECO:0000259" key="1">
    <source>
        <dbReference type="Pfam" id="PF08242"/>
    </source>
</evidence>
<dbReference type="Pfam" id="PF08242">
    <property type="entry name" value="Methyltransf_12"/>
    <property type="match status" value="1"/>
</dbReference>
<dbReference type="GO" id="GO:0008168">
    <property type="term" value="F:methyltransferase activity"/>
    <property type="evidence" value="ECO:0007669"/>
    <property type="project" value="UniProtKB-KW"/>
</dbReference>
<dbReference type="CDD" id="cd02440">
    <property type="entry name" value="AdoMet_MTases"/>
    <property type="match status" value="1"/>
</dbReference>
<dbReference type="GO" id="GO:0032259">
    <property type="term" value="P:methylation"/>
    <property type="evidence" value="ECO:0007669"/>
    <property type="project" value="UniProtKB-KW"/>
</dbReference>
<reference evidence="2 3" key="1">
    <citation type="submission" date="2020-10" db="EMBL/GenBank/DDBJ databases">
        <title>Connecting structure to function with the recovery of over 1000 high-quality activated sludge metagenome-assembled genomes encoding full-length rRNA genes using long-read sequencing.</title>
        <authorList>
            <person name="Singleton C.M."/>
            <person name="Petriglieri F."/>
            <person name="Kristensen J.M."/>
            <person name="Kirkegaard R.H."/>
            <person name="Michaelsen T.Y."/>
            <person name="Andersen M.H."/>
            <person name="Karst S.M."/>
            <person name="Dueholm M.S."/>
            <person name="Nielsen P.H."/>
            <person name="Albertsen M."/>
        </authorList>
    </citation>
    <scope>NUCLEOTIDE SEQUENCE [LARGE SCALE GENOMIC DNA]</scope>
    <source>
        <strain evidence="2">Fred_18-Q3-R57-64_BAT3C.720</strain>
    </source>
</reference>
<comment type="caution">
    <text evidence="2">The sequence shown here is derived from an EMBL/GenBank/DDBJ whole genome shotgun (WGS) entry which is preliminary data.</text>
</comment>
<dbReference type="InterPro" id="IPR029063">
    <property type="entry name" value="SAM-dependent_MTases_sf"/>
</dbReference>
<gene>
    <name evidence="2" type="ORF">IPK02_14940</name>
</gene>
<keyword evidence="2" id="KW-0808">Transferase</keyword>
<feature type="domain" description="Methyltransferase type 12" evidence="1">
    <location>
        <begin position="67"/>
        <end position="160"/>
    </location>
</feature>
<dbReference type="Proteomes" id="UP000706151">
    <property type="component" value="Unassembled WGS sequence"/>
</dbReference>
<dbReference type="SUPFAM" id="SSF53335">
    <property type="entry name" value="S-adenosyl-L-methionine-dependent methyltransferases"/>
    <property type="match status" value="1"/>
</dbReference>
<organism evidence="2 3">
    <name type="scientific">Candidatus Accumulibacter affinis</name>
    <dbReference type="NCBI Taxonomy" id="2954384"/>
    <lineage>
        <taxon>Bacteria</taxon>
        <taxon>Pseudomonadati</taxon>
        <taxon>Pseudomonadota</taxon>
        <taxon>Betaproteobacteria</taxon>
        <taxon>Candidatus Accumulibacter</taxon>
    </lineage>
</organism>
<protein>
    <submittedName>
        <fullName evidence="2">Class I SAM-dependent methyltransferase</fullName>
    </submittedName>
</protein>
<proteinExistence type="predicted"/>
<dbReference type="Gene3D" id="3.40.50.150">
    <property type="entry name" value="Vaccinia Virus protein VP39"/>
    <property type="match status" value="1"/>
</dbReference>